<feature type="transmembrane region" description="Helical" evidence="7">
    <location>
        <begin position="77"/>
        <end position="97"/>
    </location>
</feature>
<dbReference type="Proteomes" id="UP001320119">
    <property type="component" value="Chromosome"/>
</dbReference>
<feature type="transmembrane region" description="Helical" evidence="7">
    <location>
        <begin position="137"/>
        <end position="158"/>
    </location>
</feature>
<keyword evidence="9" id="KW-1185">Reference proteome</keyword>
<keyword evidence="3" id="KW-1003">Cell membrane</keyword>
<keyword evidence="6 7" id="KW-0472">Membrane</keyword>
<evidence type="ECO:0000256" key="1">
    <source>
        <dbReference type="ARBA" id="ARBA00004651"/>
    </source>
</evidence>
<dbReference type="RefSeq" id="WP_236987096.1">
    <property type="nucleotide sequence ID" value="NZ_AP023086.1"/>
</dbReference>
<evidence type="ECO:0000256" key="3">
    <source>
        <dbReference type="ARBA" id="ARBA00022475"/>
    </source>
</evidence>
<dbReference type="PANTHER" id="PTHR23291">
    <property type="entry name" value="BAX INHIBITOR-RELATED"/>
    <property type="match status" value="1"/>
</dbReference>
<evidence type="ECO:0000256" key="4">
    <source>
        <dbReference type="ARBA" id="ARBA00022692"/>
    </source>
</evidence>
<feature type="transmembrane region" description="Helical" evidence="7">
    <location>
        <begin position="103"/>
        <end position="125"/>
    </location>
</feature>
<feature type="transmembrane region" description="Helical" evidence="7">
    <location>
        <begin position="21"/>
        <end position="39"/>
    </location>
</feature>
<dbReference type="EMBL" id="AP023086">
    <property type="protein sequence ID" value="BCD97633.1"/>
    <property type="molecule type" value="Genomic_DNA"/>
</dbReference>
<proteinExistence type="inferred from homology"/>
<dbReference type="GO" id="GO:0006508">
    <property type="term" value="P:proteolysis"/>
    <property type="evidence" value="ECO:0007669"/>
    <property type="project" value="UniProtKB-KW"/>
</dbReference>
<sequence>MQQVYSASSIQNAETHKVLRNTYSLLAVTMLVSAISAFVGMAIGLSHIISIAFSFGAIGLIWFVLPKVANSPKGILVVFAVAALMGAGLAPTISYYLQSANGGMIVMQALGGTALVFFALSGYVLTTRKDFSFMGGFLMVGLITVVVAGLAFMVLGMFGIHMPAMSLALSAVVVLLMSGFILYDTSAIIHGGETNYIMATIRLYLDILNLFTALLHILGVMNDD</sequence>
<dbReference type="KEGG" id="marq:MARGE09_P1834"/>
<dbReference type="CDD" id="cd10433">
    <property type="entry name" value="YccA_like"/>
    <property type="match status" value="1"/>
</dbReference>
<comment type="similarity">
    <text evidence="2 7">Belongs to the BI1 family.</text>
</comment>
<comment type="subcellular location">
    <subcellularLocation>
        <location evidence="1">Cell membrane</location>
        <topology evidence="1">Multi-pass membrane protein</topology>
    </subcellularLocation>
</comment>
<dbReference type="GO" id="GO:0008233">
    <property type="term" value="F:peptidase activity"/>
    <property type="evidence" value="ECO:0007669"/>
    <property type="project" value="UniProtKB-KW"/>
</dbReference>
<feature type="transmembrane region" description="Helical" evidence="7">
    <location>
        <begin position="203"/>
        <end position="221"/>
    </location>
</feature>
<evidence type="ECO:0000313" key="9">
    <source>
        <dbReference type="Proteomes" id="UP001320119"/>
    </source>
</evidence>
<gene>
    <name evidence="8" type="ORF">MARGE09_P1834</name>
</gene>
<organism evidence="8 9">
    <name type="scientific">Marinagarivorans cellulosilyticus</name>
    <dbReference type="NCBI Taxonomy" id="2721545"/>
    <lineage>
        <taxon>Bacteria</taxon>
        <taxon>Pseudomonadati</taxon>
        <taxon>Pseudomonadota</taxon>
        <taxon>Gammaproteobacteria</taxon>
        <taxon>Cellvibrionales</taxon>
        <taxon>Cellvibrionaceae</taxon>
        <taxon>Marinagarivorans</taxon>
    </lineage>
</organism>
<evidence type="ECO:0000256" key="6">
    <source>
        <dbReference type="ARBA" id="ARBA00023136"/>
    </source>
</evidence>
<accession>A0AAN1WHD5</accession>
<dbReference type="Pfam" id="PF01027">
    <property type="entry name" value="Bax1-I"/>
    <property type="match status" value="1"/>
</dbReference>
<dbReference type="AlphaFoldDB" id="A0AAN1WHD5"/>
<keyword evidence="4 7" id="KW-0812">Transmembrane</keyword>
<evidence type="ECO:0000256" key="5">
    <source>
        <dbReference type="ARBA" id="ARBA00022989"/>
    </source>
</evidence>
<dbReference type="GO" id="GO:0005886">
    <property type="term" value="C:plasma membrane"/>
    <property type="evidence" value="ECO:0007669"/>
    <property type="project" value="UniProtKB-SubCell"/>
</dbReference>
<keyword evidence="8" id="KW-0378">Hydrolase</keyword>
<evidence type="ECO:0000256" key="2">
    <source>
        <dbReference type="ARBA" id="ARBA00010350"/>
    </source>
</evidence>
<protein>
    <submittedName>
        <fullName evidence="8">Modulator of FtsH protease</fullName>
    </submittedName>
</protein>
<evidence type="ECO:0000313" key="8">
    <source>
        <dbReference type="EMBL" id="BCD97633.1"/>
    </source>
</evidence>
<dbReference type="InterPro" id="IPR006214">
    <property type="entry name" value="Bax_inhibitor_1-related"/>
</dbReference>
<feature type="transmembrane region" description="Helical" evidence="7">
    <location>
        <begin position="45"/>
        <end position="65"/>
    </location>
</feature>
<dbReference type="PANTHER" id="PTHR23291:SF115">
    <property type="entry name" value="MODULATOR OF FTSH PROTEASE YCCA"/>
    <property type="match status" value="1"/>
</dbReference>
<reference evidence="8 9" key="1">
    <citation type="journal article" date="2022" name="IScience">
        <title>An ultrasensitive nanofiber-based assay for enzymatic hydrolysis and deep-sea microbial degradation of cellulose.</title>
        <authorList>
            <person name="Tsudome M."/>
            <person name="Tachioka M."/>
            <person name="Miyazaki M."/>
            <person name="Uchimura K."/>
            <person name="Tsuda M."/>
            <person name="Takaki Y."/>
            <person name="Deguchi S."/>
        </authorList>
    </citation>
    <scope>NUCLEOTIDE SEQUENCE [LARGE SCALE GENOMIC DNA]</scope>
    <source>
        <strain evidence="8 9">GE09</strain>
    </source>
</reference>
<feature type="transmembrane region" description="Helical" evidence="7">
    <location>
        <begin position="164"/>
        <end position="183"/>
    </location>
</feature>
<keyword evidence="8" id="KW-0645">Protease</keyword>
<evidence type="ECO:0000256" key="7">
    <source>
        <dbReference type="RuleBase" id="RU004379"/>
    </source>
</evidence>
<name>A0AAN1WHD5_9GAMM</name>
<keyword evidence="5 7" id="KW-1133">Transmembrane helix</keyword>